<dbReference type="GO" id="GO:0005829">
    <property type="term" value="C:cytosol"/>
    <property type="evidence" value="ECO:0007669"/>
    <property type="project" value="GOC"/>
</dbReference>
<comment type="function">
    <text evidence="5 6">Responsible for the release of ribosomes from messenger RNA at the termination of protein biosynthesis. May increase the efficiency of translation by recycling ribosomes from one round of translation to another.</text>
</comment>
<feature type="domain" description="Ribosome recycling factor" evidence="7">
    <location>
        <begin position="8"/>
        <end position="171"/>
    </location>
</feature>
<dbReference type="AlphaFoldDB" id="A0A7H1N6Q5"/>
<evidence type="ECO:0000256" key="6">
    <source>
        <dbReference type="HAMAP-Rule" id="MF_00040"/>
    </source>
</evidence>
<dbReference type="RefSeq" id="WP_190263366.1">
    <property type="nucleotide sequence ID" value="NZ_CP053923.1"/>
</dbReference>
<dbReference type="NCBIfam" id="TIGR00496">
    <property type="entry name" value="frr"/>
    <property type="match status" value="1"/>
</dbReference>
<reference evidence="8 9" key="1">
    <citation type="submission" date="2020-05" db="EMBL/GenBank/DDBJ databases">
        <title>Complete closed genome sequence of Defluviicoccus vanus.</title>
        <authorList>
            <person name="Bessarab I."/>
            <person name="Arumugam K."/>
            <person name="Maszenan A.M."/>
            <person name="Seviour R.J."/>
            <person name="Williams R.B."/>
        </authorList>
    </citation>
    <scope>NUCLEOTIDE SEQUENCE [LARGE SCALE GENOMIC DNA]</scope>
    <source>
        <strain evidence="8 9">Ben 114</strain>
    </source>
</reference>
<evidence type="ECO:0000256" key="2">
    <source>
        <dbReference type="ARBA" id="ARBA00005912"/>
    </source>
</evidence>
<evidence type="ECO:0000256" key="4">
    <source>
        <dbReference type="ARBA" id="ARBA00022917"/>
    </source>
</evidence>
<accession>A0A7H1N6Q5</accession>
<dbReference type="Proteomes" id="UP000516369">
    <property type="component" value="Chromosome"/>
</dbReference>
<dbReference type="GO" id="GO:0043023">
    <property type="term" value="F:ribosomal large subunit binding"/>
    <property type="evidence" value="ECO:0007669"/>
    <property type="project" value="TreeGrafter"/>
</dbReference>
<dbReference type="FunFam" id="3.30.1360.40:FF:000001">
    <property type="entry name" value="Ribosome-recycling factor"/>
    <property type="match status" value="1"/>
</dbReference>
<dbReference type="EMBL" id="CP053923">
    <property type="protein sequence ID" value="QNT71391.1"/>
    <property type="molecule type" value="Genomic_DNA"/>
</dbReference>
<comment type="similarity">
    <text evidence="2 6">Belongs to the RRF family.</text>
</comment>
<gene>
    <name evidence="6 8" type="primary">frr</name>
    <name evidence="8" type="ORF">HQ394_16795</name>
</gene>
<dbReference type="SUPFAM" id="SSF55194">
    <property type="entry name" value="Ribosome recycling factor, RRF"/>
    <property type="match status" value="1"/>
</dbReference>
<keyword evidence="4 6" id="KW-0648">Protein biosynthesis</keyword>
<dbReference type="GO" id="GO:0002184">
    <property type="term" value="P:cytoplasmic translational termination"/>
    <property type="evidence" value="ECO:0007669"/>
    <property type="project" value="TreeGrafter"/>
</dbReference>
<evidence type="ECO:0000256" key="1">
    <source>
        <dbReference type="ARBA" id="ARBA00004496"/>
    </source>
</evidence>
<dbReference type="PANTHER" id="PTHR20982:SF3">
    <property type="entry name" value="MITOCHONDRIAL RIBOSOME RECYCLING FACTOR PSEUDO 1"/>
    <property type="match status" value="1"/>
</dbReference>
<dbReference type="Gene3D" id="3.30.1360.40">
    <property type="match status" value="1"/>
</dbReference>
<dbReference type="Pfam" id="PF01765">
    <property type="entry name" value="RRF"/>
    <property type="match status" value="1"/>
</dbReference>
<dbReference type="InterPro" id="IPR023584">
    <property type="entry name" value="Ribosome_recyc_fac_dom"/>
</dbReference>
<protein>
    <recommendedName>
        <fullName evidence="6">Ribosome-recycling factor</fullName>
        <shortName evidence="6">RRF</shortName>
    </recommendedName>
    <alternativeName>
        <fullName evidence="6">Ribosome-releasing factor</fullName>
    </alternativeName>
</protein>
<keyword evidence="3 6" id="KW-0963">Cytoplasm</keyword>
<keyword evidence="9" id="KW-1185">Reference proteome</keyword>
<evidence type="ECO:0000259" key="7">
    <source>
        <dbReference type="Pfam" id="PF01765"/>
    </source>
</evidence>
<evidence type="ECO:0000313" key="9">
    <source>
        <dbReference type="Proteomes" id="UP000516369"/>
    </source>
</evidence>
<dbReference type="PANTHER" id="PTHR20982">
    <property type="entry name" value="RIBOSOME RECYCLING FACTOR"/>
    <property type="match status" value="1"/>
</dbReference>
<dbReference type="FunFam" id="1.10.132.20:FF:000001">
    <property type="entry name" value="Ribosome-recycling factor"/>
    <property type="match status" value="1"/>
</dbReference>
<dbReference type="Gene3D" id="1.10.132.20">
    <property type="entry name" value="Ribosome-recycling factor"/>
    <property type="match status" value="1"/>
</dbReference>
<dbReference type="KEGG" id="dvn:HQ394_16795"/>
<name>A0A7H1N6Q5_9PROT</name>
<organism evidence="8 9">
    <name type="scientific">Defluviicoccus vanus</name>
    <dbReference type="NCBI Taxonomy" id="111831"/>
    <lineage>
        <taxon>Bacteria</taxon>
        <taxon>Pseudomonadati</taxon>
        <taxon>Pseudomonadota</taxon>
        <taxon>Alphaproteobacteria</taxon>
        <taxon>Rhodospirillales</taxon>
        <taxon>Rhodospirillaceae</taxon>
        <taxon>Defluviicoccus</taxon>
    </lineage>
</organism>
<evidence type="ECO:0000256" key="5">
    <source>
        <dbReference type="ARBA" id="ARBA00025050"/>
    </source>
</evidence>
<dbReference type="HAMAP" id="MF_00040">
    <property type="entry name" value="RRF"/>
    <property type="match status" value="1"/>
</dbReference>
<dbReference type="InterPro" id="IPR002661">
    <property type="entry name" value="Ribosome_recyc_fac"/>
</dbReference>
<evidence type="ECO:0000313" key="8">
    <source>
        <dbReference type="EMBL" id="QNT71391.1"/>
    </source>
</evidence>
<comment type="subcellular location">
    <subcellularLocation>
        <location evidence="1 6">Cytoplasm</location>
    </subcellularLocation>
</comment>
<evidence type="ECO:0000256" key="3">
    <source>
        <dbReference type="ARBA" id="ARBA00022490"/>
    </source>
</evidence>
<sequence>MMGAVEVLQKELAGLRTGRASISLLEPIVVQAYGAEMPLPQVATLNAPEPRMLTVQVWDRSMVKAVEKAIQESGLGLNPVTEGQVLRIPIPSLTQERRQELTKVAARYAEEARVAVRNVRRHAMDELKRAEKESVISQDAHRDLSRQIQDATDSHIKKVDDVLAKKEGEILQV</sequence>
<dbReference type="CDD" id="cd00520">
    <property type="entry name" value="RRF"/>
    <property type="match status" value="1"/>
</dbReference>
<dbReference type="InterPro" id="IPR036191">
    <property type="entry name" value="RRF_sf"/>
</dbReference>
<proteinExistence type="inferred from homology"/>